<comment type="pathway">
    <text evidence="2">Amino-acid biosynthesis; L-threonine biosynthesis; L-threonine from L-aspartate: step 5/5.</text>
</comment>
<dbReference type="InterPro" id="IPR000634">
    <property type="entry name" value="Ser/Thr_deHydtase_PyrdxlP-BS"/>
</dbReference>
<dbReference type="PANTHER" id="PTHR42690:SF1">
    <property type="entry name" value="THREONINE SYNTHASE-LIKE 2"/>
    <property type="match status" value="1"/>
</dbReference>
<dbReference type="SUPFAM" id="SSF53686">
    <property type="entry name" value="Tryptophan synthase beta subunit-like PLP-dependent enzymes"/>
    <property type="match status" value="1"/>
</dbReference>
<dbReference type="PANTHER" id="PTHR42690">
    <property type="entry name" value="THREONINE SYNTHASE FAMILY MEMBER"/>
    <property type="match status" value="1"/>
</dbReference>
<dbReference type="Gene3D" id="3.90.1380.10">
    <property type="entry name" value="Threonine synthase, N-terminal domain"/>
    <property type="match status" value="1"/>
</dbReference>
<comment type="catalytic activity">
    <reaction evidence="10">
        <text>O-phospho-L-homoserine + H2O = L-threonine + phosphate</text>
        <dbReference type="Rhea" id="RHEA:10840"/>
        <dbReference type="ChEBI" id="CHEBI:15377"/>
        <dbReference type="ChEBI" id="CHEBI:43474"/>
        <dbReference type="ChEBI" id="CHEBI:57590"/>
        <dbReference type="ChEBI" id="CHEBI:57926"/>
        <dbReference type="EC" id="4.2.3.1"/>
    </reaction>
</comment>
<evidence type="ECO:0000256" key="2">
    <source>
        <dbReference type="ARBA" id="ARBA00004979"/>
    </source>
</evidence>
<evidence type="ECO:0000256" key="3">
    <source>
        <dbReference type="ARBA" id="ARBA00005517"/>
    </source>
</evidence>
<evidence type="ECO:0000256" key="4">
    <source>
        <dbReference type="ARBA" id="ARBA00013028"/>
    </source>
</evidence>
<dbReference type="Pfam" id="PF00291">
    <property type="entry name" value="PALP"/>
    <property type="match status" value="1"/>
</dbReference>
<keyword evidence="9" id="KW-0456">Lyase</keyword>
<gene>
    <name evidence="15" type="ORF">SAMN05443144_10487</name>
</gene>
<dbReference type="GO" id="GO:0004795">
    <property type="term" value="F:threonine synthase activity"/>
    <property type="evidence" value="ECO:0007669"/>
    <property type="project" value="UniProtKB-UniRule"/>
</dbReference>
<dbReference type="EC" id="4.2.3.1" evidence="4 11"/>
<dbReference type="NCBIfam" id="TIGR00260">
    <property type="entry name" value="thrC"/>
    <property type="match status" value="1"/>
</dbReference>
<dbReference type="AlphaFoldDB" id="A0A1M4XC31"/>
<keyword evidence="7" id="KW-0791">Threonine biosynthesis</keyword>
<evidence type="ECO:0000256" key="12">
    <source>
        <dbReference type="PIRSR" id="PIRSR604450-51"/>
    </source>
</evidence>
<dbReference type="RefSeq" id="WP_139240193.1">
    <property type="nucleotide sequence ID" value="NZ_FQUS01000004.1"/>
</dbReference>
<comment type="similarity">
    <text evidence="3">Belongs to the threonine synthase family.</text>
</comment>
<protein>
    <recommendedName>
        <fullName evidence="5 11">Threonine synthase</fullName>
        <ecNumber evidence="4 11">4.2.3.1</ecNumber>
    </recommendedName>
</protein>
<evidence type="ECO:0000256" key="6">
    <source>
        <dbReference type="ARBA" id="ARBA00022605"/>
    </source>
</evidence>
<evidence type="ECO:0000256" key="1">
    <source>
        <dbReference type="ARBA" id="ARBA00001933"/>
    </source>
</evidence>
<sequence length="440" mass="48723">MSKTETIAFISTREKTRPVSFLEAMEKGLAPDGGLYVPDRWPDLTDPFWKNIQGKSLQEIGLLLSRTFIPEVAARELQPLVEDALSFEAPLVHLHDDRYILELFHGPTLAFKDFGARFMARMMSYQARRKGEQMVILVATSGDTGSAVGRAFEGVEGVDVCLLYPSGKVSKLQEQQLTTIGGNVTALEVEGTFDDCQKMVKEAFLDEELRKDITLSSANSINIARLLPQMFYYAAALAQLEEKSPVHFCVPSGNFGNLTAGMMAGKTGMPAGQFVAGTNVNDVVPLFLEEGDFVPRPSRATISSAMDVGNPSNLERIRALYPGMATLKQHLWAASFDDDQTRDAIREVYSNYDYLLDPHTAVGYLAARQYKDERKGDRDPVIILSTAHPAKFGDIIEPVIGRPVTMPDRLAESLRREKKSIGMKAEYPAFEAFLKESYGS</sequence>
<evidence type="ECO:0000259" key="14">
    <source>
        <dbReference type="Pfam" id="PF14821"/>
    </source>
</evidence>
<dbReference type="FunFam" id="3.40.50.1100:FF:000022">
    <property type="entry name" value="Threonine synthase"/>
    <property type="match status" value="1"/>
</dbReference>
<evidence type="ECO:0000313" key="15">
    <source>
        <dbReference type="EMBL" id="SHE91078.1"/>
    </source>
</evidence>
<dbReference type="UniPathway" id="UPA00050">
    <property type="reaction ID" value="UER00065"/>
</dbReference>
<evidence type="ECO:0000313" key="16">
    <source>
        <dbReference type="Proteomes" id="UP000184041"/>
    </source>
</evidence>
<evidence type="ECO:0000256" key="7">
    <source>
        <dbReference type="ARBA" id="ARBA00022697"/>
    </source>
</evidence>
<organism evidence="15 16">
    <name type="scientific">Fodinibius roseus</name>
    <dbReference type="NCBI Taxonomy" id="1194090"/>
    <lineage>
        <taxon>Bacteria</taxon>
        <taxon>Pseudomonadati</taxon>
        <taxon>Balneolota</taxon>
        <taxon>Balneolia</taxon>
        <taxon>Balneolales</taxon>
        <taxon>Balneolaceae</taxon>
        <taxon>Fodinibius</taxon>
    </lineage>
</organism>
<dbReference type="InterPro" id="IPR004450">
    <property type="entry name" value="Thr_synthase-like"/>
</dbReference>
<dbReference type="InterPro" id="IPR029144">
    <property type="entry name" value="Thr_synth_N"/>
</dbReference>
<feature type="domain" description="Tryptophan synthase beta chain-like PALP" evidence="13">
    <location>
        <begin position="101"/>
        <end position="385"/>
    </location>
</feature>
<dbReference type="InterPro" id="IPR037158">
    <property type="entry name" value="Thr_synth_N_sf"/>
</dbReference>
<feature type="domain" description="Threonine synthase N-terminal" evidence="14">
    <location>
        <begin position="9"/>
        <end position="84"/>
    </location>
</feature>
<dbReference type="GO" id="GO:0009088">
    <property type="term" value="P:threonine biosynthetic process"/>
    <property type="evidence" value="ECO:0007669"/>
    <property type="project" value="UniProtKB-UniRule"/>
</dbReference>
<dbReference type="Gene3D" id="3.40.50.1100">
    <property type="match status" value="2"/>
</dbReference>
<dbReference type="InterPro" id="IPR001926">
    <property type="entry name" value="TrpB-like_PALP"/>
</dbReference>
<name>A0A1M4XC31_9BACT</name>
<proteinExistence type="inferred from homology"/>
<dbReference type="EMBL" id="FQUS01000004">
    <property type="protein sequence ID" value="SHE91078.1"/>
    <property type="molecule type" value="Genomic_DNA"/>
</dbReference>
<dbReference type="InterPro" id="IPR036052">
    <property type="entry name" value="TrpB-like_PALP_sf"/>
</dbReference>
<dbReference type="Pfam" id="PF14821">
    <property type="entry name" value="Thr_synth_N"/>
    <property type="match status" value="1"/>
</dbReference>
<keyword evidence="6" id="KW-0028">Amino-acid biosynthesis</keyword>
<accession>A0A1M4XC31</accession>
<reference evidence="15 16" key="1">
    <citation type="submission" date="2016-11" db="EMBL/GenBank/DDBJ databases">
        <authorList>
            <person name="Jaros S."/>
            <person name="Januszkiewicz K."/>
            <person name="Wedrychowicz H."/>
        </authorList>
    </citation>
    <scope>NUCLEOTIDE SEQUENCE [LARGE SCALE GENOMIC DNA]</scope>
    <source>
        <strain evidence="15 16">DSM 21986</strain>
    </source>
</reference>
<dbReference type="GO" id="GO:0030170">
    <property type="term" value="F:pyridoxal phosphate binding"/>
    <property type="evidence" value="ECO:0007669"/>
    <property type="project" value="InterPro"/>
</dbReference>
<keyword evidence="16" id="KW-1185">Reference proteome</keyword>
<evidence type="ECO:0000256" key="9">
    <source>
        <dbReference type="ARBA" id="ARBA00023239"/>
    </source>
</evidence>
<comment type="cofactor">
    <cofactor evidence="1 12">
        <name>pyridoxal 5'-phosphate</name>
        <dbReference type="ChEBI" id="CHEBI:597326"/>
    </cofactor>
</comment>
<dbReference type="InterPro" id="IPR051166">
    <property type="entry name" value="Threonine_Synthase"/>
</dbReference>
<dbReference type="OrthoDB" id="9763107at2"/>
<evidence type="ECO:0000259" key="13">
    <source>
        <dbReference type="Pfam" id="PF00291"/>
    </source>
</evidence>
<dbReference type="STRING" id="1194090.SAMN05443144_10487"/>
<evidence type="ECO:0000256" key="10">
    <source>
        <dbReference type="ARBA" id="ARBA00049144"/>
    </source>
</evidence>
<dbReference type="PROSITE" id="PS00165">
    <property type="entry name" value="DEHYDRATASE_SER_THR"/>
    <property type="match status" value="1"/>
</dbReference>
<evidence type="ECO:0000256" key="5">
    <source>
        <dbReference type="ARBA" id="ARBA00018679"/>
    </source>
</evidence>
<dbReference type="Proteomes" id="UP000184041">
    <property type="component" value="Unassembled WGS sequence"/>
</dbReference>
<evidence type="ECO:0000256" key="8">
    <source>
        <dbReference type="ARBA" id="ARBA00022898"/>
    </source>
</evidence>
<feature type="modified residue" description="N6-(pyridoxal phosphate)lysine" evidence="12">
    <location>
        <position position="112"/>
    </location>
</feature>
<keyword evidence="8 12" id="KW-0663">Pyridoxal phosphate</keyword>
<evidence type="ECO:0000256" key="11">
    <source>
        <dbReference type="NCBIfam" id="TIGR00260"/>
    </source>
</evidence>